<dbReference type="Gene3D" id="3.80.10.10">
    <property type="entry name" value="Ribonuclease Inhibitor"/>
    <property type="match status" value="1"/>
</dbReference>
<dbReference type="InterPro" id="IPR006553">
    <property type="entry name" value="Leu-rich_rpt_Cys-con_subtyp"/>
</dbReference>
<evidence type="ECO:0000259" key="3">
    <source>
        <dbReference type="PROSITE" id="PS50181"/>
    </source>
</evidence>
<dbReference type="SMART" id="SM00367">
    <property type="entry name" value="LRR_CC"/>
    <property type="match status" value="3"/>
</dbReference>
<dbReference type="RefSeq" id="XP_008587447.1">
    <property type="nucleotide sequence ID" value="XM_008589225.1"/>
</dbReference>
<keyword evidence="4" id="KW-1185">Reference proteome</keyword>
<sequence length="470" mass="54482">MASLRTAHPRLRNYFKENYIPQVCEALLCGLLVTCPEDPLKYLEEMIMTIIENGLESVLWDMCIDPSMKPNIRRLSETYLEQLFGLDDQLMTPELMTKACTFYTGHLIKTHFCTWRDTAITHVNEDDILAEKMKTAVAHHNFKLQKVVFYPWHSYAESQKEKLADMLFRIQKMFYYSKLTIFLTKWRDKARCQNKKREYELMLKHELQWKKWKNKLKFKAAAEDYSLSEVALLGDTPECDISLLPEKAILQVFFYLTLRDVIVCSQVSHAWMSMTQISLLWNAIDFSTAKNVLTDKYVVSTLQRWRLNVLSLNFHGCLLRPKTLRSVSHCKNLQELNVSDCPTLTDESMKHISEGCPGVLYLNLSNTAITNRTMRLLPRHFHNLQNLSLAYCRRFTDKGLQYLNLGNGCHKLIYLDLSGCTQVCLSVFSLLQRTRRSSQEPAASSPHVILMLCTDPAHFAEVLNYMATAA</sequence>
<dbReference type="Pfam" id="PF12937">
    <property type="entry name" value="F-box-like"/>
    <property type="match status" value="1"/>
</dbReference>
<keyword evidence="1" id="KW-0433">Leucine-rich repeat</keyword>
<protein>
    <submittedName>
        <fullName evidence="5">F-box/LRR-repeat protein 13</fullName>
    </submittedName>
</protein>
<dbReference type="InterPro" id="IPR001810">
    <property type="entry name" value="F-box_dom"/>
</dbReference>
<dbReference type="Proteomes" id="UP000694923">
    <property type="component" value="Unplaced"/>
</dbReference>
<evidence type="ECO:0000313" key="4">
    <source>
        <dbReference type="Proteomes" id="UP000694923"/>
    </source>
</evidence>
<evidence type="ECO:0000256" key="2">
    <source>
        <dbReference type="ARBA" id="ARBA00022786"/>
    </source>
</evidence>
<gene>
    <name evidence="5" type="primary">FBXL13</name>
</gene>
<feature type="domain" description="F-box" evidence="3">
    <location>
        <begin position="238"/>
        <end position="284"/>
    </location>
</feature>
<keyword evidence="2" id="KW-0833">Ubl conjugation pathway</keyword>
<evidence type="ECO:0000256" key="1">
    <source>
        <dbReference type="ARBA" id="ARBA00022614"/>
    </source>
</evidence>
<dbReference type="PROSITE" id="PS50181">
    <property type="entry name" value="FBOX"/>
    <property type="match status" value="1"/>
</dbReference>
<dbReference type="Pfam" id="PF25372">
    <property type="entry name" value="DUF7885"/>
    <property type="match status" value="1"/>
</dbReference>
<proteinExistence type="predicted"/>
<organism evidence="4 5">
    <name type="scientific">Galeopterus variegatus</name>
    <name type="common">Malayan flying lemur</name>
    <name type="synonym">Cynocephalus variegatus</name>
    <dbReference type="NCBI Taxonomy" id="482537"/>
    <lineage>
        <taxon>Eukaryota</taxon>
        <taxon>Metazoa</taxon>
        <taxon>Chordata</taxon>
        <taxon>Craniata</taxon>
        <taxon>Vertebrata</taxon>
        <taxon>Euteleostomi</taxon>
        <taxon>Mammalia</taxon>
        <taxon>Eutheria</taxon>
        <taxon>Euarchontoglires</taxon>
        <taxon>Dermoptera</taxon>
        <taxon>Cynocephalidae</taxon>
        <taxon>Galeopterus</taxon>
    </lineage>
</organism>
<accession>A0ABM0S3K6</accession>
<name>A0ABM0S3K6_GALVR</name>
<dbReference type="InterPro" id="IPR032675">
    <property type="entry name" value="LRR_dom_sf"/>
</dbReference>
<evidence type="ECO:0000313" key="5">
    <source>
        <dbReference type="RefSeq" id="XP_008587447.1"/>
    </source>
</evidence>
<dbReference type="GeneID" id="103604653"/>
<dbReference type="SUPFAM" id="SSF52047">
    <property type="entry name" value="RNI-like"/>
    <property type="match status" value="1"/>
</dbReference>
<dbReference type="InterPro" id="IPR057207">
    <property type="entry name" value="FBXL15_LRR"/>
</dbReference>
<dbReference type="CDD" id="cd22977">
    <property type="entry name" value="DD_FBXL13"/>
    <property type="match status" value="1"/>
</dbReference>
<dbReference type="PANTHER" id="PTHR13318">
    <property type="entry name" value="PARTNER OF PAIRED, ISOFORM B-RELATED"/>
    <property type="match status" value="1"/>
</dbReference>
<reference evidence="5" key="1">
    <citation type="submission" date="2025-08" db="UniProtKB">
        <authorList>
            <consortium name="RefSeq"/>
        </authorList>
    </citation>
    <scope>IDENTIFICATION</scope>
</reference>